<dbReference type="InterPro" id="IPR011335">
    <property type="entry name" value="Restrct_endonuc-II-like"/>
</dbReference>
<proteinExistence type="predicted"/>
<dbReference type="PANTHER" id="PTHR35400">
    <property type="entry name" value="SLR1083 PROTEIN"/>
    <property type="match status" value="1"/>
</dbReference>
<dbReference type="InterPro" id="IPR012296">
    <property type="entry name" value="Nuclease_put_TT1808"/>
</dbReference>
<name>A0ABV5TQX3_9ACTN</name>
<dbReference type="SUPFAM" id="SSF52980">
    <property type="entry name" value="Restriction endonuclease-like"/>
    <property type="match status" value="1"/>
</dbReference>
<keyword evidence="2" id="KW-0540">Nuclease</keyword>
<keyword evidence="2" id="KW-0378">Hydrolase</keyword>
<dbReference type="Pfam" id="PF05685">
    <property type="entry name" value="Uma2"/>
    <property type="match status" value="1"/>
</dbReference>
<evidence type="ECO:0000259" key="1">
    <source>
        <dbReference type="Pfam" id="PF05685"/>
    </source>
</evidence>
<keyword evidence="2" id="KW-0255">Endonuclease</keyword>
<sequence>MAKTLDRREAKPMSTNHQELERHYQKTCDQWPDRKVELINGRIVVRELPTLNHAKVILQLLIQLIPFATAQGWHPVYDVKLFLGVQKDHYRPDLLVVPKFPRMWDDENVYAEETLLVVEVVSPSSRDDDHVTKPENCAIAGVPLYLVIDATQNLARLLSHPGERGYQQQHQVILGEPLELPAPWDLTIDTGKLVEG</sequence>
<dbReference type="GO" id="GO:0004519">
    <property type="term" value="F:endonuclease activity"/>
    <property type="evidence" value="ECO:0007669"/>
    <property type="project" value="UniProtKB-KW"/>
</dbReference>
<dbReference type="RefSeq" id="WP_344749311.1">
    <property type="nucleotide sequence ID" value="NZ_BAAAWW010000190.1"/>
</dbReference>
<dbReference type="InterPro" id="IPR008538">
    <property type="entry name" value="Uma2"/>
</dbReference>
<dbReference type="Proteomes" id="UP001589610">
    <property type="component" value="Unassembled WGS sequence"/>
</dbReference>
<dbReference type="CDD" id="cd06260">
    <property type="entry name" value="DUF820-like"/>
    <property type="match status" value="1"/>
</dbReference>
<keyword evidence="3" id="KW-1185">Reference proteome</keyword>
<organism evidence="2 3">
    <name type="scientific">Streptosporangium vulgare</name>
    <dbReference type="NCBI Taxonomy" id="46190"/>
    <lineage>
        <taxon>Bacteria</taxon>
        <taxon>Bacillati</taxon>
        <taxon>Actinomycetota</taxon>
        <taxon>Actinomycetes</taxon>
        <taxon>Streptosporangiales</taxon>
        <taxon>Streptosporangiaceae</taxon>
        <taxon>Streptosporangium</taxon>
    </lineage>
</organism>
<evidence type="ECO:0000313" key="3">
    <source>
        <dbReference type="Proteomes" id="UP001589610"/>
    </source>
</evidence>
<comment type="caution">
    <text evidence="2">The sequence shown here is derived from an EMBL/GenBank/DDBJ whole genome shotgun (WGS) entry which is preliminary data.</text>
</comment>
<gene>
    <name evidence="2" type="ORF">ACFFRH_31255</name>
</gene>
<accession>A0ABV5TQX3</accession>
<dbReference type="PANTHER" id="PTHR35400:SF3">
    <property type="entry name" value="SLL1072 PROTEIN"/>
    <property type="match status" value="1"/>
</dbReference>
<protein>
    <submittedName>
        <fullName evidence="2">Uma2 family endonuclease</fullName>
    </submittedName>
</protein>
<feature type="domain" description="Putative restriction endonuclease" evidence="1">
    <location>
        <begin position="28"/>
        <end position="180"/>
    </location>
</feature>
<dbReference type="EMBL" id="JBHMBS010000019">
    <property type="protein sequence ID" value="MFB9679983.1"/>
    <property type="molecule type" value="Genomic_DNA"/>
</dbReference>
<reference evidence="2 3" key="1">
    <citation type="submission" date="2024-09" db="EMBL/GenBank/DDBJ databases">
        <authorList>
            <person name="Sun Q."/>
            <person name="Mori K."/>
        </authorList>
    </citation>
    <scope>NUCLEOTIDE SEQUENCE [LARGE SCALE GENOMIC DNA]</scope>
    <source>
        <strain evidence="2 3">JCM 3028</strain>
    </source>
</reference>
<evidence type="ECO:0000313" key="2">
    <source>
        <dbReference type="EMBL" id="MFB9679983.1"/>
    </source>
</evidence>
<dbReference type="Gene3D" id="3.90.1570.10">
    <property type="entry name" value="tt1808, chain A"/>
    <property type="match status" value="1"/>
</dbReference>